<accession>F5YEN7</accession>
<reference evidence="2 3" key="2">
    <citation type="journal article" date="2011" name="ISME J.">
        <title>RNA-seq reveals cooperative metabolic interactions between two termite-gut spirochete species in co-culture.</title>
        <authorList>
            <person name="Rosenthal A.Z."/>
            <person name="Matson E.G."/>
            <person name="Eldar A."/>
            <person name="Leadbetter J.R."/>
        </authorList>
    </citation>
    <scope>NUCLEOTIDE SEQUENCE [LARGE SCALE GENOMIC DNA]</scope>
    <source>
        <strain evidence="3">ATCC BAA-888 / DSM 13862 / ZAS-9</strain>
    </source>
</reference>
<dbReference type="Pfam" id="PF13343">
    <property type="entry name" value="SBP_bac_6"/>
    <property type="match status" value="1"/>
</dbReference>
<dbReference type="InParanoid" id="F5YEN7"/>
<sequence length="347" mass="39681">MKKYTVFEMIPDSKREDLDFLGYVHCPIKDRFSKAWQDYEEQYNKSCGNENKAPIRGVVPMGGCGVDVYYNISTVESKEKFPLAVSDSGYGEFFQGDLLKNPEKRTWFAGRPQAAPANSLFRDLTLQDPRSLFHIFGALPYALLVNHQRLKGRPVPRCIRDLTKSEYAGSVGTGFKWEDISELLLMEIHKEQGEAGIRALARNIGFVGRAPEMAANAVGNRDGCCVYFISWFFAHAVPKRDYLELIWPEDGAVLNPMYALFRKGDDEKQNACADFLFGKDLGRTMAEGWFAHVNPEVHHDLPEGAKLRWVGWDYLYEKDIAQRVNELETVFYDERPIFNCNSLFKKV</sequence>
<organism evidence="2 3">
    <name type="scientific">Leadbettera azotonutricia (strain ATCC BAA-888 / DSM 13862 / ZAS-9)</name>
    <name type="common">Treponema azotonutricium</name>
    <dbReference type="NCBI Taxonomy" id="545695"/>
    <lineage>
        <taxon>Bacteria</taxon>
        <taxon>Pseudomonadati</taxon>
        <taxon>Spirochaetota</taxon>
        <taxon>Spirochaetia</taxon>
        <taxon>Spirochaetales</taxon>
        <taxon>Breznakiellaceae</taxon>
        <taxon>Leadbettera</taxon>
    </lineage>
</organism>
<gene>
    <name evidence="2" type="ordered locus">TREAZ_1473</name>
</gene>
<evidence type="ECO:0000256" key="1">
    <source>
        <dbReference type="ARBA" id="ARBA00022729"/>
    </source>
</evidence>
<dbReference type="OrthoDB" id="9766989at2"/>
<dbReference type="eggNOG" id="COG1840">
    <property type="taxonomic scope" value="Bacteria"/>
</dbReference>
<dbReference type="Proteomes" id="UP000009222">
    <property type="component" value="Chromosome"/>
</dbReference>
<dbReference type="HOGENOM" id="CLU_055408_0_0_12"/>
<dbReference type="STRING" id="545695.TREAZ_1473"/>
<dbReference type="EMBL" id="CP001841">
    <property type="protein sequence ID" value="AEF83352.1"/>
    <property type="molecule type" value="Genomic_DNA"/>
</dbReference>
<reference evidence="3" key="1">
    <citation type="submission" date="2009-12" db="EMBL/GenBank/DDBJ databases">
        <title>Complete sequence of Treponema azotonutricium strain ZAS-9.</title>
        <authorList>
            <person name="Tetu S.G."/>
            <person name="Matson E."/>
            <person name="Ren Q."/>
            <person name="Seshadri R."/>
            <person name="Elbourne L."/>
            <person name="Hassan K.A."/>
            <person name="Durkin A."/>
            <person name="Radune D."/>
            <person name="Mohamoud Y."/>
            <person name="Shay R."/>
            <person name="Jin S."/>
            <person name="Zhang X."/>
            <person name="Lucey K."/>
            <person name="Ballor N.R."/>
            <person name="Ottesen E."/>
            <person name="Rosenthal R."/>
            <person name="Allen A."/>
            <person name="Leadbetter J.R."/>
            <person name="Paulsen I.T."/>
        </authorList>
    </citation>
    <scope>NUCLEOTIDE SEQUENCE [LARGE SCALE GENOMIC DNA]</scope>
    <source>
        <strain evidence="3">ATCC BAA-888 / DSM 13862 / ZAS-9</strain>
    </source>
</reference>
<dbReference type="AlphaFoldDB" id="F5YEN7"/>
<dbReference type="Gene3D" id="3.40.190.10">
    <property type="entry name" value="Periplasmic binding protein-like II"/>
    <property type="match status" value="2"/>
</dbReference>
<proteinExistence type="predicted"/>
<dbReference type="SUPFAM" id="SSF53850">
    <property type="entry name" value="Periplasmic binding protein-like II"/>
    <property type="match status" value="1"/>
</dbReference>
<evidence type="ECO:0008006" key="4">
    <source>
        <dbReference type="Google" id="ProtNLM"/>
    </source>
</evidence>
<dbReference type="PANTHER" id="PTHR30006:SF2">
    <property type="entry name" value="ABC TRANSPORTER SUBSTRATE-BINDING PROTEIN"/>
    <property type="match status" value="1"/>
</dbReference>
<keyword evidence="3" id="KW-1185">Reference proteome</keyword>
<dbReference type="PANTHER" id="PTHR30006">
    <property type="entry name" value="THIAMINE-BINDING PERIPLASMIC PROTEIN-RELATED"/>
    <property type="match status" value="1"/>
</dbReference>
<evidence type="ECO:0000313" key="3">
    <source>
        <dbReference type="Proteomes" id="UP000009222"/>
    </source>
</evidence>
<evidence type="ECO:0000313" key="2">
    <source>
        <dbReference type="EMBL" id="AEF83352.1"/>
    </source>
</evidence>
<dbReference type="KEGG" id="taz:TREAZ_1473"/>
<keyword evidence="1" id="KW-0732">Signal</keyword>
<name>F5YEN7_LEAAZ</name>
<dbReference type="RefSeq" id="WP_015710540.1">
    <property type="nucleotide sequence ID" value="NC_015577.1"/>
</dbReference>
<protein>
    <recommendedName>
        <fullName evidence="4">ABC transporter substrate-binding protein</fullName>
    </recommendedName>
</protein>